<keyword evidence="7 8" id="KW-0472">Membrane</keyword>
<dbReference type="GO" id="GO:0005886">
    <property type="term" value="C:plasma membrane"/>
    <property type="evidence" value="ECO:0007669"/>
    <property type="project" value="UniProtKB-SubCell"/>
</dbReference>
<dbReference type="Gene3D" id="1.20.1530.20">
    <property type="match status" value="1"/>
</dbReference>
<sequence length="306" mass="32122">MGHIVSTIIPIFSLVALGNIARRRGFLPEAFMGPANRLVYYLAIPAMIFRAIAKASLTHHFNPIVLGLTLAAVVAVFAVCWGAAILLQLPVEIRGAFIQCSFHGNLGYIGLAVAFYYLGGDGLARASILAAFIMILQNFLAVVTLQAHRRQGAGGSRIRAFVGKIVGNPVIVSAIFGIFFSAVGLPVPLVLDRSLQILAGLALPMALLIIGGSLSMNLMRRRLGAVAGACFMKLLLLPAIGLGFFHLAGQAPADCLPAIILLASPTATIAYVMAREMGADSDFAVAAISAATLFSAATFVFWLSVG</sequence>
<feature type="transmembrane region" description="Helical" evidence="8">
    <location>
        <begin position="256"/>
        <end position="274"/>
    </location>
</feature>
<feature type="transmembrane region" description="Helical" evidence="8">
    <location>
        <begin position="34"/>
        <end position="52"/>
    </location>
</feature>
<dbReference type="PANTHER" id="PTHR36838">
    <property type="entry name" value="AUXIN EFFLUX CARRIER FAMILY PROTEIN"/>
    <property type="match status" value="1"/>
</dbReference>
<evidence type="ECO:0000256" key="7">
    <source>
        <dbReference type="ARBA" id="ARBA00023136"/>
    </source>
</evidence>
<evidence type="ECO:0000313" key="10">
    <source>
        <dbReference type="Proteomes" id="UP000427769"/>
    </source>
</evidence>
<feature type="transmembrane region" description="Helical" evidence="8">
    <location>
        <begin position="96"/>
        <end position="118"/>
    </location>
</feature>
<gene>
    <name evidence="9" type="ORF">DSCW_66400</name>
</gene>
<comment type="similarity">
    <text evidence="2">Belongs to the auxin efflux carrier (TC 2.A.69) family.</text>
</comment>
<feature type="transmembrane region" description="Helical" evidence="8">
    <location>
        <begin position="283"/>
        <end position="305"/>
    </location>
</feature>
<dbReference type="AlphaFoldDB" id="A0A5K7ZHT3"/>
<keyword evidence="10" id="KW-1185">Reference proteome</keyword>
<evidence type="ECO:0000256" key="8">
    <source>
        <dbReference type="SAM" id="Phobius"/>
    </source>
</evidence>
<evidence type="ECO:0000256" key="5">
    <source>
        <dbReference type="ARBA" id="ARBA00022692"/>
    </source>
</evidence>
<dbReference type="KEGG" id="dwd:DSCW_66400"/>
<feature type="transmembrane region" description="Helical" evidence="8">
    <location>
        <begin position="223"/>
        <end position="244"/>
    </location>
</feature>
<comment type="subcellular location">
    <subcellularLocation>
        <location evidence="1">Cell membrane</location>
        <topology evidence="1">Multi-pass membrane protein</topology>
    </subcellularLocation>
</comment>
<keyword evidence="3" id="KW-0813">Transport</keyword>
<feature type="transmembrane region" description="Helical" evidence="8">
    <location>
        <begin position="64"/>
        <end position="89"/>
    </location>
</feature>
<dbReference type="InterPro" id="IPR038770">
    <property type="entry name" value="Na+/solute_symporter_sf"/>
</dbReference>
<dbReference type="EMBL" id="AP021875">
    <property type="protein sequence ID" value="BBO79223.1"/>
    <property type="molecule type" value="Genomic_DNA"/>
</dbReference>
<evidence type="ECO:0000256" key="6">
    <source>
        <dbReference type="ARBA" id="ARBA00022989"/>
    </source>
</evidence>
<dbReference type="InterPro" id="IPR004776">
    <property type="entry name" value="Mem_transp_PIN-like"/>
</dbReference>
<organism evidence="9 10">
    <name type="scientific">Desulfosarcina widdelii</name>
    <dbReference type="NCBI Taxonomy" id="947919"/>
    <lineage>
        <taxon>Bacteria</taxon>
        <taxon>Pseudomonadati</taxon>
        <taxon>Thermodesulfobacteriota</taxon>
        <taxon>Desulfobacteria</taxon>
        <taxon>Desulfobacterales</taxon>
        <taxon>Desulfosarcinaceae</taxon>
        <taxon>Desulfosarcina</taxon>
    </lineage>
</organism>
<dbReference type="PANTHER" id="PTHR36838:SF4">
    <property type="entry name" value="AUXIN EFFLUX CARRIER FAMILY PROTEIN"/>
    <property type="match status" value="1"/>
</dbReference>
<protein>
    <submittedName>
        <fullName evidence="9">Transporter</fullName>
    </submittedName>
</protein>
<dbReference type="OrthoDB" id="9805563at2"/>
<dbReference type="Pfam" id="PF03547">
    <property type="entry name" value="Mem_trans"/>
    <property type="match status" value="2"/>
</dbReference>
<feature type="transmembrane region" description="Helical" evidence="8">
    <location>
        <begin position="6"/>
        <end position="22"/>
    </location>
</feature>
<proteinExistence type="inferred from homology"/>
<keyword evidence="4" id="KW-1003">Cell membrane</keyword>
<evidence type="ECO:0000256" key="1">
    <source>
        <dbReference type="ARBA" id="ARBA00004651"/>
    </source>
</evidence>
<evidence type="ECO:0000256" key="4">
    <source>
        <dbReference type="ARBA" id="ARBA00022475"/>
    </source>
</evidence>
<feature type="transmembrane region" description="Helical" evidence="8">
    <location>
        <begin position="197"/>
        <end position="216"/>
    </location>
</feature>
<evidence type="ECO:0000313" key="9">
    <source>
        <dbReference type="EMBL" id="BBO79223.1"/>
    </source>
</evidence>
<dbReference type="GO" id="GO:0055085">
    <property type="term" value="P:transmembrane transport"/>
    <property type="evidence" value="ECO:0007669"/>
    <property type="project" value="InterPro"/>
</dbReference>
<accession>A0A5K7ZHT3</accession>
<dbReference type="Proteomes" id="UP000427769">
    <property type="component" value="Chromosome"/>
</dbReference>
<evidence type="ECO:0000256" key="3">
    <source>
        <dbReference type="ARBA" id="ARBA00022448"/>
    </source>
</evidence>
<reference evidence="9 10" key="1">
    <citation type="submission" date="2019-11" db="EMBL/GenBank/DDBJ databases">
        <title>Comparative genomics of hydrocarbon-degrading Desulfosarcina strains.</title>
        <authorList>
            <person name="Watanabe M."/>
            <person name="Kojima H."/>
            <person name="Fukui M."/>
        </authorList>
    </citation>
    <scope>NUCLEOTIDE SEQUENCE [LARGE SCALE GENOMIC DNA]</scope>
    <source>
        <strain evidence="9 10">PP31</strain>
    </source>
</reference>
<dbReference type="RefSeq" id="WP_155307778.1">
    <property type="nucleotide sequence ID" value="NZ_AP021875.1"/>
</dbReference>
<evidence type="ECO:0000256" key="2">
    <source>
        <dbReference type="ARBA" id="ARBA00010145"/>
    </source>
</evidence>
<name>A0A5K7ZHT3_9BACT</name>
<feature type="transmembrane region" description="Helical" evidence="8">
    <location>
        <begin position="166"/>
        <end position="191"/>
    </location>
</feature>
<feature type="transmembrane region" description="Helical" evidence="8">
    <location>
        <begin position="124"/>
        <end position="145"/>
    </location>
</feature>
<keyword evidence="5 8" id="KW-0812">Transmembrane</keyword>
<keyword evidence="6 8" id="KW-1133">Transmembrane helix</keyword>